<dbReference type="KEGG" id="buz:AYM40_22220"/>
<protein>
    <submittedName>
        <fullName evidence="1">Uncharacterized protein</fullName>
    </submittedName>
</protein>
<sequence length="60" mass="6236">MEKLIQQIAQNSVWNKWVAANSSETDGCISGSKEGCISAAKAGCISIARATPPPKKGCIS</sequence>
<dbReference type="RefSeq" id="WP_063498429.1">
    <property type="nucleotide sequence ID" value="NZ_CP014579.1"/>
</dbReference>
<dbReference type="STRING" id="1804984.AYM40_22220"/>
<dbReference type="AlphaFoldDB" id="A0A161HZ94"/>
<evidence type="ECO:0000313" key="2">
    <source>
        <dbReference type="Proteomes" id="UP000076852"/>
    </source>
</evidence>
<name>A0A161HZ94_9BURK</name>
<accession>A0A161HZ94</accession>
<keyword evidence="2" id="KW-1185">Reference proteome</keyword>
<organism evidence="1 2">
    <name type="scientific">Paraburkholderia phytofirmans OLGA172</name>
    <dbReference type="NCBI Taxonomy" id="1417228"/>
    <lineage>
        <taxon>Bacteria</taxon>
        <taxon>Pseudomonadati</taxon>
        <taxon>Pseudomonadota</taxon>
        <taxon>Betaproteobacteria</taxon>
        <taxon>Burkholderiales</taxon>
        <taxon>Burkholderiaceae</taxon>
        <taxon>Paraburkholderia</taxon>
    </lineage>
</organism>
<dbReference type="EMBL" id="CP014579">
    <property type="protein sequence ID" value="ANB75137.1"/>
    <property type="molecule type" value="Genomic_DNA"/>
</dbReference>
<dbReference type="Proteomes" id="UP000076852">
    <property type="component" value="Chromosome 2"/>
</dbReference>
<gene>
    <name evidence="1" type="ORF">AYM40_22220</name>
</gene>
<evidence type="ECO:0000313" key="1">
    <source>
        <dbReference type="EMBL" id="ANB75137.1"/>
    </source>
</evidence>
<reference evidence="1 2" key="1">
    <citation type="journal article" date="2016" name="Gene">
        <title>PacBio SMRT assembly of a complex multi-replicon genome reveals chlorocatechol degradative operon in a region of genome plasticity.</title>
        <authorList>
            <person name="Ricker N."/>
            <person name="Shen S.Y."/>
            <person name="Goordial J."/>
            <person name="Jin S."/>
            <person name="Fulthorpe R.R."/>
        </authorList>
    </citation>
    <scope>NUCLEOTIDE SEQUENCE [LARGE SCALE GENOMIC DNA]</scope>
    <source>
        <strain evidence="1 2">OLGA172</strain>
    </source>
</reference>
<proteinExistence type="predicted"/>